<keyword evidence="5" id="KW-0175">Coiled coil</keyword>
<keyword evidence="1" id="KW-0479">Metal-binding</keyword>
<dbReference type="InterPro" id="IPR047153">
    <property type="entry name" value="TRIM45/56/19-like"/>
</dbReference>
<dbReference type="SUPFAM" id="SSF54236">
    <property type="entry name" value="Ubiquitin-like"/>
    <property type="match status" value="1"/>
</dbReference>
<dbReference type="SMART" id="SM00184">
    <property type="entry name" value="RING"/>
    <property type="match status" value="1"/>
</dbReference>
<comment type="caution">
    <text evidence="8">The sequence shown here is derived from an EMBL/GenBank/DDBJ whole genome shotgun (WGS) entry which is preliminary data.</text>
</comment>
<keyword evidence="3" id="KW-0862">Zinc</keyword>
<feature type="domain" description="RING-type" evidence="7">
    <location>
        <begin position="8"/>
        <end position="51"/>
    </location>
</feature>
<dbReference type="Pfam" id="PF00643">
    <property type="entry name" value="zf-B_box"/>
    <property type="match status" value="1"/>
</dbReference>
<dbReference type="PROSITE" id="PS50089">
    <property type="entry name" value="ZF_RING_2"/>
    <property type="match status" value="1"/>
</dbReference>
<evidence type="ECO:0000313" key="9">
    <source>
        <dbReference type="Proteomes" id="UP001195483"/>
    </source>
</evidence>
<sequence length="447" mass="51426">MEEAKPICSICLETFKDPRTISCNHVFCSGCLKKHEEKNAREGRFACPLCNSTVTVSLKGVMVEATNQRDVSKEVPVQCDVCGPKISATSKCIECEQNYCQVCSAMHLKIKALRNHTLREFGAVDQEEKVTLYQRDFCPKHPEEEIKIVCKSCNNIPLCLFCKISEHDSHKSRMLAEEVEEVKSILQNNSTLCAVKLENLQSHRKEGDVLDSVIDKSEQDETMTVNKQEQELIRLLEEHKQKVKNEAQNFRERIERVYKKVRKENEDFKKMIEKEYSRCVALQSEARTLIETAKDSEIVKIGYNLSKKLLEESKRAVQVKMLNVRRRAFIPAGLSMQKLEFKMGDISNDITSSERRNTIQLYLMFLTGQTTLLEVSNSPSQTIREIKQRIQETQGIPVDHVILRLPFLGKELQDNQSLCNYYIHDGSTIEVLYKRAPVQEEDTVIKI</sequence>
<evidence type="ECO:0000313" key="8">
    <source>
        <dbReference type="EMBL" id="KAK3579565.1"/>
    </source>
</evidence>
<evidence type="ECO:0000256" key="3">
    <source>
        <dbReference type="ARBA" id="ARBA00022833"/>
    </source>
</evidence>
<proteinExistence type="predicted"/>
<dbReference type="PROSITE" id="PS50053">
    <property type="entry name" value="UBIQUITIN_2"/>
    <property type="match status" value="1"/>
</dbReference>
<reference evidence="8" key="1">
    <citation type="journal article" date="2021" name="Genome Biol. Evol.">
        <title>A High-Quality Reference Genome for a Parasitic Bivalve with Doubly Uniparental Inheritance (Bivalvia: Unionida).</title>
        <authorList>
            <person name="Smith C.H."/>
        </authorList>
    </citation>
    <scope>NUCLEOTIDE SEQUENCE</scope>
    <source>
        <strain evidence="8">CHS0354</strain>
    </source>
</reference>
<dbReference type="InterPro" id="IPR017907">
    <property type="entry name" value="Znf_RING_CS"/>
</dbReference>
<dbReference type="EMBL" id="JAEAOA010000343">
    <property type="protein sequence ID" value="KAK3579565.1"/>
    <property type="molecule type" value="Genomic_DNA"/>
</dbReference>
<feature type="coiled-coil region" evidence="5">
    <location>
        <begin position="225"/>
        <end position="271"/>
    </location>
</feature>
<keyword evidence="2 4" id="KW-0863">Zinc-finger</keyword>
<dbReference type="Pfam" id="PF00240">
    <property type="entry name" value="ubiquitin"/>
    <property type="match status" value="1"/>
</dbReference>
<dbReference type="CDD" id="cd19757">
    <property type="entry name" value="Bbox1"/>
    <property type="match status" value="1"/>
</dbReference>
<dbReference type="GO" id="GO:0008270">
    <property type="term" value="F:zinc ion binding"/>
    <property type="evidence" value="ECO:0007669"/>
    <property type="project" value="UniProtKB-KW"/>
</dbReference>
<dbReference type="Gene3D" id="4.10.830.40">
    <property type="match status" value="1"/>
</dbReference>
<evidence type="ECO:0000256" key="5">
    <source>
        <dbReference type="SAM" id="Coils"/>
    </source>
</evidence>
<dbReference type="InterPro" id="IPR029071">
    <property type="entry name" value="Ubiquitin-like_domsf"/>
</dbReference>
<dbReference type="InterPro" id="IPR001841">
    <property type="entry name" value="Znf_RING"/>
</dbReference>
<evidence type="ECO:0000256" key="2">
    <source>
        <dbReference type="ARBA" id="ARBA00022771"/>
    </source>
</evidence>
<dbReference type="Gene3D" id="3.30.160.60">
    <property type="entry name" value="Classic Zinc Finger"/>
    <property type="match status" value="1"/>
</dbReference>
<dbReference type="InterPro" id="IPR013083">
    <property type="entry name" value="Znf_RING/FYVE/PHD"/>
</dbReference>
<dbReference type="PANTHER" id="PTHR25462">
    <property type="entry name" value="BONUS, ISOFORM C-RELATED"/>
    <property type="match status" value="1"/>
</dbReference>
<reference evidence="8" key="3">
    <citation type="submission" date="2023-05" db="EMBL/GenBank/DDBJ databases">
        <authorList>
            <person name="Smith C.H."/>
        </authorList>
    </citation>
    <scope>NUCLEOTIDE SEQUENCE</scope>
    <source>
        <strain evidence="8">CHS0354</strain>
        <tissue evidence="8">Mantle</tissue>
    </source>
</reference>
<protein>
    <recommendedName>
        <fullName evidence="10">Ubiquitin</fullName>
    </recommendedName>
</protein>
<evidence type="ECO:0008006" key="10">
    <source>
        <dbReference type="Google" id="ProtNLM"/>
    </source>
</evidence>
<dbReference type="InterPro" id="IPR027370">
    <property type="entry name" value="Znf-RING_euk"/>
</dbReference>
<gene>
    <name evidence="8" type="ORF">CHS0354_004685</name>
</gene>
<dbReference type="Gene3D" id="3.10.20.90">
    <property type="entry name" value="Phosphatidylinositol 3-kinase Catalytic Subunit, Chain A, domain 1"/>
    <property type="match status" value="1"/>
</dbReference>
<dbReference type="AlphaFoldDB" id="A0AAE0RUI7"/>
<dbReference type="GO" id="GO:0061630">
    <property type="term" value="F:ubiquitin protein ligase activity"/>
    <property type="evidence" value="ECO:0007669"/>
    <property type="project" value="TreeGrafter"/>
</dbReference>
<dbReference type="PROSITE" id="PS00518">
    <property type="entry name" value="ZF_RING_1"/>
    <property type="match status" value="1"/>
</dbReference>
<keyword evidence="9" id="KW-1185">Reference proteome</keyword>
<dbReference type="Gene3D" id="3.30.40.10">
    <property type="entry name" value="Zinc/RING finger domain, C3HC4 (zinc finger)"/>
    <property type="match status" value="1"/>
</dbReference>
<evidence type="ECO:0000256" key="1">
    <source>
        <dbReference type="ARBA" id="ARBA00022723"/>
    </source>
</evidence>
<dbReference type="InterPro" id="IPR000315">
    <property type="entry name" value="Znf_B-box"/>
</dbReference>
<evidence type="ECO:0000259" key="6">
    <source>
        <dbReference type="PROSITE" id="PS50053"/>
    </source>
</evidence>
<dbReference type="Pfam" id="PF13445">
    <property type="entry name" value="zf-RING_UBOX"/>
    <property type="match status" value="1"/>
</dbReference>
<evidence type="ECO:0000256" key="4">
    <source>
        <dbReference type="PROSITE-ProRule" id="PRU00175"/>
    </source>
</evidence>
<reference evidence="8" key="2">
    <citation type="journal article" date="2021" name="Genome Biol. Evol.">
        <title>Developing a high-quality reference genome for a parasitic bivalve with doubly uniparental inheritance (Bivalvia: Unionida).</title>
        <authorList>
            <person name="Smith C.H."/>
        </authorList>
    </citation>
    <scope>NUCLEOTIDE SEQUENCE</scope>
    <source>
        <strain evidence="8">CHS0354</strain>
        <tissue evidence="8">Mantle</tissue>
    </source>
</reference>
<dbReference type="Proteomes" id="UP001195483">
    <property type="component" value="Unassembled WGS sequence"/>
</dbReference>
<accession>A0AAE0RUI7</accession>
<dbReference type="PANTHER" id="PTHR25462:SF296">
    <property type="entry name" value="MEIOTIC P26, ISOFORM F"/>
    <property type="match status" value="1"/>
</dbReference>
<organism evidence="8 9">
    <name type="scientific">Potamilus streckersoni</name>
    <dbReference type="NCBI Taxonomy" id="2493646"/>
    <lineage>
        <taxon>Eukaryota</taxon>
        <taxon>Metazoa</taxon>
        <taxon>Spiralia</taxon>
        <taxon>Lophotrochozoa</taxon>
        <taxon>Mollusca</taxon>
        <taxon>Bivalvia</taxon>
        <taxon>Autobranchia</taxon>
        <taxon>Heteroconchia</taxon>
        <taxon>Palaeoheterodonta</taxon>
        <taxon>Unionida</taxon>
        <taxon>Unionoidea</taxon>
        <taxon>Unionidae</taxon>
        <taxon>Ambleminae</taxon>
        <taxon>Lampsilini</taxon>
        <taxon>Potamilus</taxon>
    </lineage>
</organism>
<dbReference type="SUPFAM" id="SSF57850">
    <property type="entry name" value="RING/U-box"/>
    <property type="match status" value="1"/>
</dbReference>
<evidence type="ECO:0000259" key="7">
    <source>
        <dbReference type="PROSITE" id="PS50089"/>
    </source>
</evidence>
<feature type="domain" description="Ubiquitin-like" evidence="6">
    <location>
        <begin position="359"/>
        <end position="435"/>
    </location>
</feature>
<dbReference type="SUPFAM" id="SSF57845">
    <property type="entry name" value="B-box zinc-binding domain"/>
    <property type="match status" value="1"/>
</dbReference>
<dbReference type="InterPro" id="IPR000626">
    <property type="entry name" value="Ubiquitin-like_dom"/>
</dbReference>
<name>A0AAE0RUI7_9BIVA</name>
<dbReference type="SMART" id="SM00213">
    <property type="entry name" value="UBQ"/>
    <property type="match status" value="1"/>
</dbReference>
<dbReference type="CDD" id="cd17039">
    <property type="entry name" value="Ubl_ubiquitin_like"/>
    <property type="match status" value="1"/>
</dbReference>